<protein>
    <submittedName>
        <fullName evidence="1">Uncharacterized protein</fullName>
    </submittedName>
</protein>
<evidence type="ECO:0000313" key="2">
    <source>
        <dbReference type="Proteomes" id="UP001607302"/>
    </source>
</evidence>
<dbReference type="AlphaFoldDB" id="A0ABD2BTC8"/>
<evidence type="ECO:0000313" key="1">
    <source>
        <dbReference type="EMBL" id="KAL2735930.1"/>
    </source>
</evidence>
<gene>
    <name evidence="1" type="ORF">V1478_002614</name>
</gene>
<organism evidence="1 2">
    <name type="scientific">Vespula squamosa</name>
    <name type="common">Southern yellow jacket</name>
    <name type="synonym">Wasp</name>
    <dbReference type="NCBI Taxonomy" id="30214"/>
    <lineage>
        <taxon>Eukaryota</taxon>
        <taxon>Metazoa</taxon>
        <taxon>Ecdysozoa</taxon>
        <taxon>Arthropoda</taxon>
        <taxon>Hexapoda</taxon>
        <taxon>Insecta</taxon>
        <taxon>Pterygota</taxon>
        <taxon>Neoptera</taxon>
        <taxon>Endopterygota</taxon>
        <taxon>Hymenoptera</taxon>
        <taxon>Apocrita</taxon>
        <taxon>Aculeata</taxon>
        <taxon>Vespoidea</taxon>
        <taxon>Vespidae</taxon>
        <taxon>Vespinae</taxon>
        <taxon>Vespula</taxon>
    </lineage>
</organism>
<comment type="caution">
    <text evidence="1">The sequence shown here is derived from an EMBL/GenBank/DDBJ whole genome shotgun (WGS) entry which is preliminary data.</text>
</comment>
<keyword evidence="2" id="KW-1185">Reference proteome</keyword>
<reference evidence="1 2" key="1">
    <citation type="journal article" date="2024" name="Ann. Entomol. Soc. Am.">
        <title>Genomic analyses of the southern and eastern yellowjacket wasps (Hymenoptera: Vespidae) reveal evolutionary signatures of social life.</title>
        <authorList>
            <person name="Catto M.A."/>
            <person name="Caine P.B."/>
            <person name="Orr S.E."/>
            <person name="Hunt B.G."/>
            <person name="Goodisman M.A.D."/>
        </authorList>
    </citation>
    <scope>NUCLEOTIDE SEQUENCE [LARGE SCALE GENOMIC DNA]</scope>
    <source>
        <strain evidence="1">233</strain>
        <tissue evidence="1">Head and thorax</tissue>
    </source>
</reference>
<accession>A0ABD2BTC8</accession>
<dbReference type="Proteomes" id="UP001607302">
    <property type="component" value="Unassembled WGS sequence"/>
</dbReference>
<sequence length="220" mass="24842">MLAVTNELSNSSRALSDTAGLLYMYDVHIKKNMRKVIVVTWEDHGKDDDDEDDDDDSKEVCISLFRMAGNGWIRLDDGDVPNVTTNNEGDASSLVVVNCTINRVIKSASLDERKYGNYTDPSYVHTYIDSTPHRITPTWTTKTTMSTLKFSVAFVIRRRSKMPEKNNLAVILCSFNNRINGSRELGYGSKSPEGARNPILFNITSRDSRDLENKNTKKLH</sequence>
<dbReference type="EMBL" id="JAUDFV010000056">
    <property type="protein sequence ID" value="KAL2735930.1"/>
    <property type="molecule type" value="Genomic_DNA"/>
</dbReference>
<proteinExistence type="predicted"/>
<name>A0ABD2BTC8_VESSQ</name>